<gene>
    <name evidence="1" type="ORF">DWW08_05980</name>
</gene>
<evidence type="ECO:0000313" key="2">
    <source>
        <dbReference type="Proteomes" id="UP000286270"/>
    </source>
</evidence>
<dbReference type="Proteomes" id="UP000286270">
    <property type="component" value="Unassembled WGS sequence"/>
</dbReference>
<organism evidence="1 2">
    <name type="scientific">Bacteroides fragilis</name>
    <dbReference type="NCBI Taxonomy" id="817"/>
    <lineage>
        <taxon>Bacteria</taxon>
        <taxon>Pseudomonadati</taxon>
        <taxon>Bacteroidota</taxon>
        <taxon>Bacteroidia</taxon>
        <taxon>Bacteroidales</taxon>
        <taxon>Bacteroidaceae</taxon>
        <taxon>Bacteroides</taxon>
    </lineage>
</organism>
<evidence type="ECO:0000313" key="1">
    <source>
        <dbReference type="EMBL" id="RGV56528.1"/>
    </source>
</evidence>
<dbReference type="AlphaFoldDB" id="A0A412YGJ5"/>
<dbReference type="EMBL" id="QRZH01000004">
    <property type="protein sequence ID" value="RGV56528.1"/>
    <property type="molecule type" value="Genomic_DNA"/>
</dbReference>
<comment type="caution">
    <text evidence="1">The sequence shown here is derived from an EMBL/GenBank/DDBJ whole genome shotgun (WGS) entry which is preliminary data.</text>
</comment>
<protein>
    <submittedName>
        <fullName evidence="1">Uncharacterized protein</fullName>
    </submittedName>
</protein>
<name>A0A412YGJ5_BACFG</name>
<accession>A0A412YGJ5</accession>
<sequence length="141" mass="17213">MYNNRYFHYWNKLKFDYNECLGRIDSTKPVKKHMRRMKTLEWRIRINRKEFIVNPLGGKHTFHLFNRSSMEIKNVGQLRKIIENLSDDYEIEMRVRRKLSDEELKECRYPYPYDTEYLTLEFDDIGVSDKVLCFGVTSKIN</sequence>
<reference evidence="1 2" key="1">
    <citation type="submission" date="2018-08" db="EMBL/GenBank/DDBJ databases">
        <title>A genome reference for cultivated species of the human gut microbiota.</title>
        <authorList>
            <person name="Zou Y."/>
            <person name="Xue W."/>
            <person name="Luo G."/>
        </authorList>
    </citation>
    <scope>NUCLEOTIDE SEQUENCE [LARGE SCALE GENOMIC DNA]</scope>
    <source>
        <strain evidence="1 2">AF14-26</strain>
    </source>
</reference>
<proteinExistence type="predicted"/>